<gene>
    <name evidence="1" type="ORF">B0H16DRAFT_1465892</name>
</gene>
<sequence length="348" mass="38354">MSNQLQSLAEGFSANFPLCPGNRRPPLSEKLCILFYGKGSEVRLLPRVFDDLGKIFPVLEQQKTHVLCMVYPQGFRRWPAKLTVIILPDLQATDGLGVSDGAVHSSESSIAALHGSPHTSDEILNASLLVLPQRMHFSRREPLDICAIHERRPEVPPSCDSGDTGIIKQDPFLRRITQSPRQATFSLKPDSTRPQLSMLHSKISAGPGVIFTKRNAKLRCCPSSWIIQASADRLGFNKLDRVGILAYGTSKVSDKRRQVQAACPSGSTFLTRQQQQETHEFHANVVCMPPLALSGAWRVTNASENNVIINTTGDLQSVGTGSDELSIVGMNRDAWWSIRLWEGGSCKD</sequence>
<keyword evidence="2" id="KW-1185">Reference proteome</keyword>
<evidence type="ECO:0000313" key="1">
    <source>
        <dbReference type="EMBL" id="KAJ7738131.1"/>
    </source>
</evidence>
<evidence type="ECO:0000313" key="2">
    <source>
        <dbReference type="Proteomes" id="UP001215598"/>
    </source>
</evidence>
<dbReference type="AlphaFoldDB" id="A0AAD7I9J1"/>
<name>A0AAD7I9J1_9AGAR</name>
<reference evidence="1" key="1">
    <citation type="submission" date="2023-03" db="EMBL/GenBank/DDBJ databases">
        <title>Massive genome expansion in bonnet fungi (Mycena s.s.) driven by repeated elements and novel gene families across ecological guilds.</title>
        <authorList>
            <consortium name="Lawrence Berkeley National Laboratory"/>
            <person name="Harder C.B."/>
            <person name="Miyauchi S."/>
            <person name="Viragh M."/>
            <person name="Kuo A."/>
            <person name="Thoen E."/>
            <person name="Andreopoulos B."/>
            <person name="Lu D."/>
            <person name="Skrede I."/>
            <person name="Drula E."/>
            <person name="Henrissat B."/>
            <person name="Morin E."/>
            <person name="Kohler A."/>
            <person name="Barry K."/>
            <person name="LaButti K."/>
            <person name="Morin E."/>
            <person name="Salamov A."/>
            <person name="Lipzen A."/>
            <person name="Mereny Z."/>
            <person name="Hegedus B."/>
            <person name="Baldrian P."/>
            <person name="Stursova M."/>
            <person name="Weitz H."/>
            <person name="Taylor A."/>
            <person name="Grigoriev I.V."/>
            <person name="Nagy L.G."/>
            <person name="Martin F."/>
            <person name="Kauserud H."/>
        </authorList>
    </citation>
    <scope>NUCLEOTIDE SEQUENCE</scope>
    <source>
        <strain evidence="1">CBHHK182m</strain>
    </source>
</reference>
<proteinExistence type="predicted"/>
<organism evidence="1 2">
    <name type="scientific">Mycena metata</name>
    <dbReference type="NCBI Taxonomy" id="1033252"/>
    <lineage>
        <taxon>Eukaryota</taxon>
        <taxon>Fungi</taxon>
        <taxon>Dikarya</taxon>
        <taxon>Basidiomycota</taxon>
        <taxon>Agaricomycotina</taxon>
        <taxon>Agaricomycetes</taxon>
        <taxon>Agaricomycetidae</taxon>
        <taxon>Agaricales</taxon>
        <taxon>Marasmiineae</taxon>
        <taxon>Mycenaceae</taxon>
        <taxon>Mycena</taxon>
    </lineage>
</organism>
<protein>
    <submittedName>
        <fullName evidence="1">Uncharacterized protein</fullName>
    </submittedName>
</protein>
<accession>A0AAD7I9J1</accession>
<dbReference type="Proteomes" id="UP001215598">
    <property type="component" value="Unassembled WGS sequence"/>
</dbReference>
<comment type="caution">
    <text evidence="1">The sequence shown here is derived from an EMBL/GenBank/DDBJ whole genome shotgun (WGS) entry which is preliminary data.</text>
</comment>
<dbReference type="EMBL" id="JARKIB010000113">
    <property type="protein sequence ID" value="KAJ7738131.1"/>
    <property type="molecule type" value="Genomic_DNA"/>
</dbReference>